<dbReference type="AlphaFoldDB" id="A0A3B0XAW8"/>
<gene>
    <name evidence="1" type="ORF">MNBD_GAMMA06-1965</name>
</gene>
<name>A0A3B0XAW8_9ZZZZ</name>
<organism evidence="1">
    <name type="scientific">hydrothermal vent metagenome</name>
    <dbReference type="NCBI Taxonomy" id="652676"/>
    <lineage>
        <taxon>unclassified sequences</taxon>
        <taxon>metagenomes</taxon>
        <taxon>ecological metagenomes</taxon>
    </lineage>
</organism>
<sequence length="163" mass="18422">MALYSIDKLINETRRLAAEFKRTTGTMLPVSGEIARYDVSHHLDLTLTNDYACGYDAIGNNAREGLRVQIKSRVIGDAVKSAHRLGQLNTNGNWDIVVLSLMDDEFEPLEMYQINRNEVIKALNSKSKKHNTISVAKFKIISELVWAKKYGVEKIFAYKTASK</sequence>
<dbReference type="EMBL" id="UOFD01000057">
    <property type="protein sequence ID" value="VAW53104.1"/>
    <property type="molecule type" value="Genomic_DNA"/>
</dbReference>
<accession>A0A3B0XAW8</accession>
<protein>
    <submittedName>
        <fullName evidence="1">Uncharacterized protein</fullName>
    </submittedName>
</protein>
<proteinExistence type="predicted"/>
<reference evidence="1" key="1">
    <citation type="submission" date="2018-06" db="EMBL/GenBank/DDBJ databases">
        <authorList>
            <person name="Zhirakovskaya E."/>
        </authorList>
    </citation>
    <scope>NUCLEOTIDE SEQUENCE</scope>
</reference>
<evidence type="ECO:0000313" key="1">
    <source>
        <dbReference type="EMBL" id="VAW53104.1"/>
    </source>
</evidence>